<dbReference type="PANTHER" id="PTHR33606:SF3">
    <property type="entry name" value="PROTEIN YCII"/>
    <property type="match status" value="1"/>
</dbReference>
<dbReference type="InterPro" id="IPR051807">
    <property type="entry name" value="Sec-metab_biosynth-assoc"/>
</dbReference>
<dbReference type="AlphaFoldDB" id="A0A0L6UX25"/>
<dbReference type="OrthoDB" id="5519740at2759"/>
<dbReference type="EMBL" id="LAVV01008333">
    <property type="protein sequence ID" value="KNZ53088.1"/>
    <property type="molecule type" value="Genomic_DNA"/>
</dbReference>
<dbReference type="SUPFAM" id="SSF54909">
    <property type="entry name" value="Dimeric alpha+beta barrel"/>
    <property type="match status" value="1"/>
</dbReference>
<reference evidence="1 2" key="1">
    <citation type="submission" date="2015-08" db="EMBL/GenBank/DDBJ databases">
        <title>Next Generation Sequencing and Analysis of the Genome of Puccinia sorghi L Schw, the Causal Agent of Maize Common Rust.</title>
        <authorList>
            <person name="Rochi L."/>
            <person name="Burguener G."/>
            <person name="Darino M."/>
            <person name="Turjanski A."/>
            <person name="Kreff E."/>
            <person name="Dieguez M.J."/>
            <person name="Sacco F."/>
        </authorList>
    </citation>
    <scope>NUCLEOTIDE SEQUENCE [LARGE SCALE GENOMIC DNA]</scope>
    <source>
        <strain evidence="1 2">RO10H11247</strain>
    </source>
</reference>
<dbReference type="PANTHER" id="PTHR33606">
    <property type="entry name" value="PROTEIN YCII"/>
    <property type="match status" value="1"/>
</dbReference>
<accession>A0A0L6UX25</accession>
<proteinExistence type="predicted"/>
<gene>
    <name evidence="1" type="ORF">VP01_3348g2</name>
</gene>
<organism evidence="1 2">
    <name type="scientific">Puccinia sorghi</name>
    <dbReference type="NCBI Taxonomy" id="27349"/>
    <lineage>
        <taxon>Eukaryota</taxon>
        <taxon>Fungi</taxon>
        <taxon>Dikarya</taxon>
        <taxon>Basidiomycota</taxon>
        <taxon>Pucciniomycotina</taxon>
        <taxon>Pucciniomycetes</taxon>
        <taxon>Pucciniales</taxon>
        <taxon>Pucciniaceae</taxon>
        <taxon>Puccinia</taxon>
    </lineage>
</organism>
<evidence type="ECO:0008006" key="3">
    <source>
        <dbReference type="Google" id="ProtNLM"/>
    </source>
</evidence>
<dbReference type="VEuPathDB" id="FungiDB:VP01_3348g2"/>
<dbReference type="STRING" id="27349.A0A0L6UX25"/>
<comment type="caution">
    <text evidence="1">The sequence shown here is derived from an EMBL/GenBank/DDBJ whole genome shotgun (WGS) entry which is preliminary data.</text>
</comment>
<evidence type="ECO:0000313" key="2">
    <source>
        <dbReference type="Proteomes" id="UP000037035"/>
    </source>
</evidence>
<sequence length="161" mass="17697">MPRSTIITTTTLAARSAKEDIPLPQQAVVTWRTPLSTQLRAPSSTSPDQLDSTTHSNLNTYLVIAPDLKDSNRCVLLKLREEHIKMAKEGLNTGRIVNGGAMLDSDPSESNSFLPKMTGSWLLIKASSIDEARQMCLNDVYSTQSAWDVTKLQITPVKTIV</sequence>
<dbReference type="Proteomes" id="UP000037035">
    <property type="component" value="Unassembled WGS sequence"/>
</dbReference>
<evidence type="ECO:0000313" key="1">
    <source>
        <dbReference type="EMBL" id="KNZ53088.1"/>
    </source>
</evidence>
<keyword evidence="2" id="KW-1185">Reference proteome</keyword>
<name>A0A0L6UX25_9BASI</name>
<dbReference type="Gene3D" id="3.30.70.1060">
    <property type="entry name" value="Dimeric alpha+beta barrel"/>
    <property type="match status" value="1"/>
</dbReference>
<dbReference type="InterPro" id="IPR011008">
    <property type="entry name" value="Dimeric_a/b-barrel"/>
</dbReference>
<protein>
    <recommendedName>
        <fullName evidence="3">YCII-related domain-containing protein</fullName>
    </recommendedName>
</protein>